<feature type="repeat" description="ANK" evidence="3">
    <location>
        <begin position="1574"/>
        <end position="1602"/>
    </location>
</feature>
<name>A0ABR1TE46_9PEZI</name>
<dbReference type="InterPro" id="IPR002110">
    <property type="entry name" value="Ankyrin_rpt"/>
</dbReference>
<keyword evidence="1" id="KW-0677">Repeat</keyword>
<dbReference type="PROSITE" id="PS50297">
    <property type="entry name" value="ANK_REP_REGION"/>
    <property type="match status" value="6"/>
</dbReference>
<dbReference type="PROSITE" id="PS50088">
    <property type="entry name" value="ANK_REPEAT"/>
    <property type="match status" value="7"/>
</dbReference>
<feature type="repeat" description="ANK" evidence="3">
    <location>
        <begin position="301"/>
        <end position="330"/>
    </location>
</feature>
<proteinExistence type="predicted"/>
<evidence type="ECO:0000256" key="3">
    <source>
        <dbReference type="PROSITE-ProRule" id="PRU00023"/>
    </source>
</evidence>
<keyword evidence="2 3" id="KW-0040">ANK repeat</keyword>
<dbReference type="PANTHER" id="PTHR24123">
    <property type="entry name" value="ANKYRIN REPEAT-CONTAINING"/>
    <property type="match status" value="1"/>
</dbReference>
<sequence length="1843" mass="210706">MADIHELPWELMFQVLDNLDDVKDWVSLGCVRSNFYETVIKKIWGSTDTPKHYQIFLWACATGATRAVNRVFDMGLSCHFYFLYYGYVTGDLHKPAFYLDPPWTTDILPDQSVTRGEPDVGDHVPHVSSFWQPLHIAAYHGHKDIVDILLKKGVWVDAPSMLYSPVGRPWVGGKYGKNTPLHLALCEGHEDVAEILISEGASIYVDHRIIHTPETKLHSERGRITAFHLCALKGLVSTAKLLIEIGYGDAIDELDEYGCSPLLYAYHFKQNDFLAFLLDQGVSLRTTRNEADLFTMSWPPTLLHGACRDGRWELLDMLIKHGADPLEPNSDGLQPLYHCVCSFEDRRWHCDPELIEEERLRMQKMISVVESCKIHVEVNKKTLDATLKYVASRGFYLILSFLLDNGLDVTTILEDYMPHYGYERNRPHTQSKLTTFDLNSYYQDTGAVETRLTMLDYICYQFEHDRDIQDTISLLLSKAYTNSGELDCYVRALKNLCCHVIYYDRTYGDDDDLPILRRSARMICSQIPATLKNESEEPQKPQKPPMPIDLLYVCLEYGQDIILEELVKVFDLNYSAYSEDEIWRLFEAMRQPNPPPDSRCARCLKSLLQEDGDGRILQHSQTFETLCKTFLFYGNDGENAILDYLDRGGHYNFTFEDGSTALLAATHSGYVKLAERLLDMGHDPNKFTTRRLQDYYGQAFFWNAREPGFIRLLIERGFNPFRMTRENPDLGDFVESCMRDDDKDYEIFQEICKLTVNDDIDDGDLVYLLDLACSHGNYKCIKEMRLHAKSRVDAMIREKAAFFLQKLLFNLSPDGDQFAGYFTTIMDVDAVIDTIDLILQLGPPSTLTSRWVLKQGQEDFTALKVLQELLTPPENPHTRLASSWDKCEFEQRLQYKIFWCLSERISIDAGSDGPVVTILDQRIQWPREFEGPADSPEYAEEICFTDLATKHFWSDLDEDKRNQIFMWACAAGSTRALNRLLEWRQTSNLNLQVGHPNGLRDTTPAFYLEELKLLNLYRSRNVGGYAFVPYMDSIHSVDTLRWSSCWKPLHVAVRHGQREIVEILLQHGAWIDAVSENYCLCKRPPTGSAHQATRRYTALHVAICTGQDEIAQLLIHNGASIYVDRSVHYEELNAFVGCQGPTSDLDHSRITALHFCAIHGMLSTAKAMIEGGHKAAIDERDEYGWTAIMYAYRHSRDVFSYLLAEGASTQVEAVLFPLNPYSFDTDACELLHEACLEGQWDIVVQLVEHGSDPSKPNKKGSQPLLLCLASSKFDGNGNAIAIQQMVETIKACGMNLKSRRDTLVDAMECALKCPCPALVSLLLDAGIDSSAVIETERCCTEDMPQYPMAQLGSEAFDSNVCYLDTGKYASQQSLLDYACYRSRYTSPEFPELIKLLFTRGCIDPGDTSSCLRALKNLCCNRLLECNRGYKPETRVERHCTQMLCGQLHNALQSDPTALRLPIELFYMCFTEGEYIVLEELAKVVDFSDIGYTAEELQYLFDLLTEFWDPSLVDPLLDSRLRCLKLFFQLKGSDVVLQQSNNFELLCRFLWLEHAEEAVLHYLDIGGQYRLTFKDGRTALYEACSHKRLQLAKRLMDLGADPNKLLTAPQDPYEYNIPRLDDLWTWAEGDVSSFRLLLERGGDPFRHEDEYHGLGYPFKICLEKDGMLKFFRGLCKLTINEDTDNEDLVGIVDLACTRGKYAHTQVLRSCQRNRVDAIIREKGAIFLQKLLVNISPMGGEGFRLTSKTHHVDKAINTIGLILHLSGSDILSSSWRRSMEKEDSSRKLMEEKEYSEWRPDSRQEVAEWVVCGEEEEEDTGWRLSKDIEDYTCLEFLKKLLTGPRS</sequence>
<feature type="repeat" description="ANK" evidence="3">
    <location>
        <begin position="1094"/>
        <end position="1126"/>
    </location>
</feature>
<comment type="caution">
    <text evidence="4">The sequence shown here is derived from an EMBL/GenBank/DDBJ whole genome shotgun (WGS) entry which is preliminary data.</text>
</comment>
<dbReference type="InterPro" id="IPR051165">
    <property type="entry name" value="Multifunctional_ANK_Repeat"/>
</dbReference>
<dbReference type="SMART" id="SM00248">
    <property type="entry name" value="ANK"/>
    <property type="match status" value="17"/>
</dbReference>
<accession>A0ABR1TE46</accession>
<evidence type="ECO:0000256" key="1">
    <source>
        <dbReference type="ARBA" id="ARBA00022737"/>
    </source>
</evidence>
<evidence type="ECO:0000256" key="2">
    <source>
        <dbReference type="ARBA" id="ARBA00023043"/>
    </source>
</evidence>
<dbReference type="SUPFAM" id="SSF48403">
    <property type="entry name" value="Ankyrin repeat"/>
    <property type="match status" value="5"/>
</dbReference>
<dbReference type="EMBL" id="JAQQWK010000003">
    <property type="protein sequence ID" value="KAK8044271.1"/>
    <property type="molecule type" value="Genomic_DNA"/>
</dbReference>
<reference evidence="4 5" key="1">
    <citation type="submission" date="2023-01" db="EMBL/GenBank/DDBJ databases">
        <title>Analysis of 21 Apiospora genomes using comparative genomics revels a genus with tremendous synthesis potential of carbohydrate active enzymes and secondary metabolites.</title>
        <authorList>
            <person name="Sorensen T."/>
        </authorList>
    </citation>
    <scope>NUCLEOTIDE SEQUENCE [LARGE SCALE GENOMIC DNA]</scope>
    <source>
        <strain evidence="4 5">CBS 33761</strain>
    </source>
</reference>
<feature type="repeat" description="ANK" evidence="3">
    <location>
        <begin position="1048"/>
        <end position="1076"/>
    </location>
</feature>
<dbReference type="InterPro" id="IPR036770">
    <property type="entry name" value="Ankyrin_rpt-contain_sf"/>
</dbReference>
<dbReference type="PANTHER" id="PTHR24123:SF33">
    <property type="entry name" value="PROTEIN HOS4"/>
    <property type="match status" value="1"/>
</dbReference>
<feature type="repeat" description="ANK" evidence="3">
    <location>
        <begin position="133"/>
        <end position="161"/>
    </location>
</feature>
<dbReference type="Pfam" id="PF12796">
    <property type="entry name" value="Ank_2"/>
    <property type="match status" value="3"/>
</dbReference>
<dbReference type="Proteomes" id="UP001444661">
    <property type="component" value="Unassembled WGS sequence"/>
</dbReference>
<dbReference type="Gene3D" id="1.25.40.20">
    <property type="entry name" value="Ankyrin repeat-containing domain"/>
    <property type="match status" value="6"/>
</dbReference>
<gene>
    <name evidence="4" type="ORF">PG993_004295</name>
</gene>
<feature type="repeat" description="ANK" evidence="3">
    <location>
        <begin position="176"/>
        <end position="208"/>
    </location>
</feature>
<evidence type="ECO:0000313" key="5">
    <source>
        <dbReference type="Proteomes" id="UP001444661"/>
    </source>
</evidence>
<organism evidence="4 5">
    <name type="scientific">Apiospora rasikravindrae</name>
    <dbReference type="NCBI Taxonomy" id="990691"/>
    <lineage>
        <taxon>Eukaryota</taxon>
        <taxon>Fungi</taxon>
        <taxon>Dikarya</taxon>
        <taxon>Ascomycota</taxon>
        <taxon>Pezizomycotina</taxon>
        <taxon>Sordariomycetes</taxon>
        <taxon>Xylariomycetidae</taxon>
        <taxon>Amphisphaeriales</taxon>
        <taxon>Apiosporaceae</taxon>
        <taxon>Apiospora</taxon>
    </lineage>
</organism>
<evidence type="ECO:0000313" key="4">
    <source>
        <dbReference type="EMBL" id="KAK8044271.1"/>
    </source>
</evidence>
<protein>
    <submittedName>
        <fullName evidence="4">Ankyrin repeat-containing domain protein</fullName>
    </submittedName>
</protein>
<dbReference type="Pfam" id="PF00023">
    <property type="entry name" value="Ank"/>
    <property type="match status" value="1"/>
</dbReference>
<feature type="repeat" description="ANK" evidence="3">
    <location>
        <begin position="657"/>
        <end position="689"/>
    </location>
</feature>
<keyword evidence="5" id="KW-1185">Reference proteome</keyword>